<dbReference type="Proteomes" id="UP000472267">
    <property type="component" value="Unassembled WGS sequence"/>
</dbReference>
<dbReference type="InterPro" id="IPR013083">
    <property type="entry name" value="Znf_RING/FYVE/PHD"/>
</dbReference>
<evidence type="ECO:0000313" key="7">
    <source>
        <dbReference type="Ensembl" id="ENSSFAP00005033841.1"/>
    </source>
</evidence>
<evidence type="ECO:0000256" key="4">
    <source>
        <dbReference type="ARBA" id="ARBA00022833"/>
    </source>
</evidence>
<dbReference type="Gene3D" id="3.30.40.10">
    <property type="entry name" value="Zinc/RING finger domain, C3HC4 (zinc finger)"/>
    <property type="match status" value="1"/>
</dbReference>
<dbReference type="AlphaFoldDB" id="A0A672HWV8"/>
<dbReference type="InParanoid" id="A0A672HWV8"/>
<evidence type="ECO:0000256" key="5">
    <source>
        <dbReference type="PROSITE-ProRule" id="PRU00175"/>
    </source>
</evidence>
<dbReference type="PANTHER" id="PTHR24103">
    <property type="entry name" value="E3 UBIQUITIN-PROTEIN LIGASE TRIM"/>
    <property type="match status" value="1"/>
</dbReference>
<organism evidence="7 8">
    <name type="scientific">Salarias fasciatus</name>
    <name type="common">Jewelled blenny</name>
    <name type="synonym">Blennius fasciatus</name>
    <dbReference type="NCBI Taxonomy" id="181472"/>
    <lineage>
        <taxon>Eukaryota</taxon>
        <taxon>Metazoa</taxon>
        <taxon>Chordata</taxon>
        <taxon>Craniata</taxon>
        <taxon>Vertebrata</taxon>
        <taxon>Euteleostomi</taxon>
        <taxon>Actinopterygii</taxon>
        <taxon>Neopterygii</taxon>
        <taxon>Teleostei</taxon>
        <taxon>Neoteleostei</taxon>
        <taxon>Acanthomorphata</taxon>
        <taxon>Ovalentaria</taxon>
        <taxon>Blenniimorphae</taxon>
        <taxon>Blenniiformes</taxon>
        <taxon>Blennioidei</taxon>
        <taxon>Blenniidae</taxon>
        <taxon>Salariinae</taxon>
        <taxon>Salarias</taxon>
    </lineage>
</organism>
<dbReference type="Pfam" id="PF00643">
    <property type="entry name" value="zf-B_box"/>
    <property type="match status" value="1"/>
</dbReference>
<protein>
    <recommendedName>
        <fullName evidence="6">RING-type domain-containing protein</fullName>
    </recommendedName>
</protein>
<evidence type="ECO:0000256" key="1">
    <source>
        <dbReference type="ARBA" id="ARBA00008518"/>
    </source>
</evidence>
<dbReference type="PROSITE" id="PS50089">
    <property type="entry name" value="ZF_RING_2"/>
    <property type="match status" value="1"/>
</dbReference>
<evidence type="ECO:0000259" key="6">
    <source>
        <dbReference type="PROSITE" id="PS50089"/>
    </source>
</evidence>
<keyword evidence="8" id="KW-1185">Reference proteome</keyword>
<dbReference type="PROSITE" id="PS00518">
    <property type="entry name" value="ZF_RING_1"/>
    <property type="match status" value="1"/>
</dbReference>
<dbReference type="InterPro" id="IPR050143">
    <property type="entry name" value="TRIM/RBCC"/>
</dbReference>
<proteinExistence type="inferred from homology"/>
<reference evidence="7" key="1">
    <citation type="submission" date="2025-08" db="UniProtKB">
        <authorList>
            <consortium name="Ensembl"/>
        </authorList>
    </citation>
    <scope>IDENTIFICATION</scope>
</reference>
<dbReference type="OMA" id="CKASRIH"/>
<dbReference type="InterPro" id="IPR000315">
    <property type="entry name" value="Znf_B-box"/>
</dbReference>
<dbReference type="Pfam" id="PF00097">
    <property type="entry name" value="zf-C3HC4"/>
    <property type="match status" value="1"/>
</dbReference>
<feature type="domain" description="RING-type" evidence="6">
    <location>
        <begin position="14"/>
        <end position="54"/>
    </location>
</feature>
<dbReference type="InterPro" id="IPR018957">
    <property type="entry name" value="Znf_C3HC4_RING-type"/>
</dbReference>
<name>A0A672HWV8_SALFA</name>
<dbReference type="Gene3D" id="3.30.160.60">
    <property type="entry name" value="Classic Zinc Finger"/>
    <property type="match status" value="1"/>
</dbReference>
<sequence>MASKSSQPEEECKCPVCYDLFMDPVLLLCGHSFCTRCLTKWWKQSRIQACPVCKVEFKMSQPPRNLALKNLSDAFRQEKIQAASESKALCSLHGEKLQLFCQDDQQPICSKPSRKRLKPKTYYLCR</sequence>
<keyword evidence="4" id="KW-0862">Zinc</keyword>
<keyword evidence="2" id="KW-0479">Metal-binding</keyword>
<evidence type="ECO:0000256" key="2">
    <source>
        <dbReference type="ARBA" id="ARBA00022723"/>
    </source>
</evidence>
<dbReference type="SMART" id="SM00184">
    <property type="entry name" value="RING"/>
    <property type="match status" value="1"/>
</dbReference>
<dbReference type="InterPro" id="IPR017907">
    <property type="entry name" value="Znf_RING_CS"/>
</dbReference>
<dbReference type="GO" id="GO:0008270">
    <property type="term" value="F:zinc ion binding"/>
    <property type="evidence" value="ECO:0007669"/>
    <property type="project" value="UniProtKB-KW"/>
</dbReference>
<keyword evidence="3 5" id="KW-0863">Zinc-finger</keyword>
<evidence type="ECO:0000256" key="3">
    <source>
        <dbReference type="ARBA" id="ARBA00022771"/>
    </source>
</evidence>
<dbReference type="Ensembl" id="ENSSFAT00005035106.1">
    <property type="protein sequence ID" value="ENSSFAP00005033841.1"/>
    <property type="gene ID" value="ENSSFAG00005017195.1"/>
</dbReference>
<comment type="similarity">
    <text evidence="1">Belongs to the TRIM/RBCC family.</text>
</comment>
<dbReference type="InterPro" id="IPR001841">
    <property type="entry name" value="Znf_RING"/>
</dbReference>
<dbReference type="SUPFAM" id="SSF57850">
    <property type="entry name" value="RING/U-box"/>
    <property type="match status" value="1"/>
</dbReference>
<reference evidence="7" key="2">
    <citation type="submission" date="2025-09" db="UniProtKB">
        <authorList>
            <consortium name="Ensembl"/>
        </authorList>
    </citation>
    <scope>IDENTIFICATION</scope>
</reference>
<evidence type="ECO:0000313" key="8">
    <source>
        <dbReference type="Proteomes" id="UP000472267"/>
    </source>
</evidence>
<dbReference type="SUPFAM" id="SSF57845">
    <property type="entry name" value="B-box zinc-binding domain"/>
    <property type="match status" value="1"/>
</dbReference>
<accession>A0A672HWV8</accession>